<dbReference type="AlphaFoldDB" id="A0AAW1QFR5"/>
<comment type="caution">
    <text evidence="4">The sequence shown here is derived from an EMBL/GenBank/DDBJ whole genome shotgun (WGS) entry which is preliminary data.</text>
</comment>
<dbReference type="InterPro" id="IPR047021">
    <property type="entry name" value="REXO1/3/4-like"/>
</dbReference>
<evidence type="ECO:0000259" key="3">
    <source>
        <dbReference type="SMART" id="SM00479"/>
    </source>
</evidence>
<dbReference type="GO" id="GO:0003676">
    <property type="term" value="F:nucleic acid binding"/>
    <property type="evidence" value="ECO:0007669"/>
    <property type="project" value="InterPro"/>
</dbReference>
<dbReference type="InterPro" id="IPR036397">
    <property type="entry name" value="RNaseH_sf"/>
</dbReference>
<feature type="domain" description="Exonuclease" evidence="3">
    <location>
        <begin position="1"/>
        <end position="168"/>
    </location>
</feature>
<dbReference type="SMART" id="SM00479">
    <property type="entry name" value="EXOIII"/>
    <property type="match status" value="1"/>
</dbReference>
<dbReference type="Gene3D" id="3.30.420.10">
    <property type="entry name" value="Ribonuclease H-like superfamily/Ribonuclease H"/>
    <property type="match status" value="1"/>
</dbReference>
<dbReference type="PANTHER" id="PTHR12801:SF159">
    <property type="entry name" value="C3H1-TYPE DOMAIN-CONTAINING PROTEIN"/>
    <property type="match status" value="1"/>
</dbReference>
<sequence>MYYSIDVEAVATATDHNSRAVAQISLVDQYERVLLNLYVKPDQPVVSYLTPLTGLTREIVESKGMSLGEAVQVLRQYLPRQGILVGQNIGKDVEWLQLKEGQDFQAMQDLTGLYRVWNPKYKTWSVFSQDHLARVLLGWDTNGASHDAVGDAIKSMRLFTLYNQLQAHPESWKQAQEALLATEPEPSFAKRNPTFEGVCMGNRKTCQCGAPFLG</sequence>
<proteinExistence type="predicted"/>
<evidence type="ECO:0000256" key="1">
    <source>
        <dbReference type="ARBA" id="ARBA00022722"/>
    </source>
</evidence>
<dbReference type="EMBL" id="JALJOR010000003">
    <property type="protein sequence ID" value="KAK9820244.1"/>
    <property type="molecule type" value="Genomic_DNA"/>
</dbReference>
<keyword evidence="1" id="KW-0540">Nuclease</keyword>
<evidence type="ECO:0000313" key="5">
    <source>
        <dbReference type="Proteomes" id="UP001489004"/>
    </source>
</evidence>
<keyword evidence="5" id="KW-1185">Reference proteome</keyword>
<reference evidence="4 5" key="1">
    <citation type="journal article" date="2024" name="Nat. Commun.">
        <title>Phylogenomics reveals the evolutionary origins of lichenization in chlorophyte algae.</title>
        <authorList>
            <person name="Puginier C."/>
            <person name="Libourel C."/>
            <person name="Otte J."/>
            <person name="Skaloud P."/>
            <person name="Haon M."/>
            <person name="Grisel S."/>
            <person name="Petersen M."/>
            <person name="Berrin J.G."/>
            <person name="Delaux P.M."/>
            <person name="Dal Grande F."/>
            <person name="Keller J."/>
        </authorList>
    </citation>
    <scope>NUCLEOTIDE SEQUENCE [LARGE SCALE GENOMIC DNA]</scope>
    <source>
        <strain evidence="4 5">SAG 2043</strain>
    </source>
</reference>
<protein>
    <recommendedName>
        <fullName evidence="3">Exonuclease domain-containing protein</fullName>
    </recommendedName>
</protein>
<gene>
    <name evidence="4" type="ORF">WJX72_007936</name>
</gene>
<dbReference type="Proteomes" id="UP001489004">
    <property type="component" value="Unassembled WGS sequence"/>
</dbReference>
<name>A0AAW1QFR5_9CHLO</name>
<dbReference type="InterPro" id="IPR012337">
    <property type="entry name" value="RNaseH-like_sf"/>
</dbReference>
<evidence type="ECO:0000313" key="4">
    <source>
        <dbReference type="EMBL" id="KAK9820244.1"/>
    </source>
</evidence>
<dbReference type="PANTHER" id="PTHR12801">
    <property type="entry name" value="RNA EXONUCLEASE REXO1 / RECO3 FAMILY MEMBER-RELATED"/>
    <property type="match status" value="1"/>
</dbReference>
<accession>A0AAW1QFR5</accession>
<keyword evidence="2" id="KW-0378">Hydrolase</keyword>
<dbReference type="GO" id="GO:0004527">
    <property type="term" value="F:exonuclease activity"/>
    <property type="evidence" value="ECO:0007669"/>
    <property type="project" value="InterPro"/>
</dbReference>
<dbReference type="Pfam" id="PF00929">
    <property type="entry name" value="RNase_T"/>
    <property type="match status" value="1"/>
</dbReference>
<dbReference type="GO" id="GO:0005634">
    <property type="term" value="C:nucleus"/>
    <property type="evidence" value="ECO:0007669"/>
    <property type="project" value="TreeGrafter"/>
</dbReference>
<dbReference type="InterPro" id="IPR013520">
    <property type="entry name" value="Ribonucl_H"/>
</dbReference>
<dbReference type="SUPFAM" id="SSF53098">
    <property type="entry name" value="Ribonuclease H-like"/>
    <property type="match status" value="1"/>
</dbReference>
<evidence type="ECO:0000256" key="2">
    <source>
        <dbReference type="ARBA" id="ARBA00022801"/>
    </source>
</evidence>
<organism evidence="4 5">
    <name type="scientific">[Myrmecia] bisecta</name>
    <dbReference type="NCBI Taxonomy" id="41462"/>
    <lineage>
        <taxon>Eukaryota</taxon>
        <taxon>Viridiplantae</taxon>
        <taxon>Chlorophyta</taxon>
        <taxon>core chlorophytes</taxon>
        <taxon>Trebouxiophyceae</taxon>
        <taxon>Trebouxiales</taxon>
        <taxon>Trebouxiaceae</taxon>
        <taxon>Myrmecia</taxon>
    </lineage>
</organism>